<keyword evidence="5 8" id="KW-0732">Signal</keyword>
<dbReference type="Gene3D" id="2.40.160.60">
    <property type="entry name" value="Outer membrane protein transport protein (OMPP1/FadL/TodX)"/>
    <property type="match status" value="1"/>
</dbReference>
<comment type="caution">
    <text evidence="9">The sequence shown here is derived from an EMBL/GenBank/DDBJ whole genome shotgun (WGS) entry which is preliminary data.</text>
</comment>
<sequence>MKKTQYSLLAISIALASQVHAAGFQVVEHSASGLGRAFSGDGVIGDNASEISANPAIMTHFDKAQFSGAVSIIDPEIDVYDESTNQGSNDIAPLQVVPAIYYASPINEQWAWGIGMFTSYGVTTDYPTDIAAGDMAGKTSLISFNVNPNIAYKINDHFSVGAGVSLVYAQAELKRSLGAVGPIFGQSSSDPLISMKGDTFSYNWNVGALFEINENNRFGASYRSSTKLKFKDGTFKDYTGQVLTAGSPGKTDADLDIELPDIVELAGFHQLTRQWAVHYSWQWTNWSKFQQLEATSNNCNGGVCFNKVEHYEDNQRWAIGTSFQPNDSWILRAGFAYDEQAGSPTLSIPDSDRYWYTAGLTYFWTPDLSFDAGFAYIDSKDGRFEETSPTTGNTSHFRSEGPAYITSLQVNYSF</sequence>
<dbReference type="EMBL" id="JBIHSN010000002">
    <property type="protein sequence ID" value="MFH0265037.1"/>
    <property type="molecule type" value="Genomic_DNA"/>
</dbReference>
<evidence type="ECO:0000256" key="7">
    <source>
        <dbReference type="ARBA" id="ARBA00023237"/>
    </source>
</evidence>
<reference evidence="9 10" key="1">
    <citation type="submission" date="2024-10" db="EMBL/GenBank/DDBJ databases">
        <authorList>
            <person name="Yibar A."/>
            <person name="Saticioglu I.B."/>
            <person name="Duman M."/>
            <person name="Ajmi N."/>
            <person name="Gurler F."/>
            <person name="Ay H."/>
            <person name="Onuk E."/>
            <person name="Guler S."/>
            <person name="Romalde J.L."/>
        </authorList>
    </citation>
    <scope>NUCLEOTIDE SEQUENCE [LARGE SCALE GENOMIC DNA]</scope>
    <source>
        <strain evidence="9 10">14-MA-B</strain>
    </source>
</reference>
<dbReference type="Proteomes" id="UP001607151">
    <property type="component" value="Unassembled WGS sequence"/>
</dbReference>
<keyword evidence="6" id="KW-0472">Membrane</keyword>
<name>A0ABW7ITS3_9VIBR</name>
<evidence type="ECO:0000256" key="8">
    <source>
        <dbReference type="SAM" id="SignalP"/>
    </source>
</evidence>
<evidence type="ECO:0000256" key="1">
    <source>
        <dbReference type="ARBA" id="ARBA00004571"/>
    </source>
</evidence>
<comment type="similarity">
    <text evidence="2">Belongs to the OmpP1/FadL family.</text>
</comment>
<evidence type="ECO:0000256" key="5">
    <source>
        <dbReference type="ARBA" id="ARBA00022729"/>
    </source>
</evidence>
<feature type="chain" id="PRO_5046598811" evidence="8">
    <location>
        <begin position="22"/>
        <end position="414"/>
    </location>
</feature>
<dbReference type="Pfam" id="PF03349">
    <property type="entry name" value="Toluene_X"/>
    <property type="match status" value="1"/>
</dbReference>
<dbReference type="PANTHER" id="PTHR35093">
    <property type="entry name" value="OUTER MEMBRANE PROTEIN NMB0088-RELATED"/>
    <property type="match status" value="1"/>
</dbReference>
<organism evidence="9 10">
    <name type="scientific">Vibrio rumoiensis</name>
    <dbReference type="NCBI Taxonomy" id="76258"/>
    <lineage>
        <taxon>Bacteria</taxon>
        <taxon>Pseudomonadati</taxon>
        <taxon>Pseudomonadota</taxon>
        <taxon>Gammaproteobacteria</taxon>
        <taxon>Vibrionales</taxon>
        <taxon>Vibrionaceae</taxon>
        <taxon>Vibrio</taxon>
    </lineage>
</organism>
<keyword evidence="7" id="KW-0998">Cell outer membrane</keyword>
<proteinExistence type="inferred from homology"/>
<feature type="signal peptide" evidence="8">
    <location>
        <begin position="1"/>
        <end position="21"/>
    </location>
</feature>
<evidence type="ECO:0000256" key="6">
    <source>
        <dbReference type="ARBA" id="ARBA00023136"/>
    </source>
</evidence>
<accession>A0ABW7ITS3</accession>
<evidence type="ECO:0000256" key="3">
    <source>
        <dbReference type="ARBA" id="ARBA00022452"/>
    </source>
</evidence>
<evidence type="ECO:0000256" key="4">
    <source>
        <dbReference type="ARBA" id="ARBA00022692"/>
    </source>
</evidence>
<evidence type="ECO:0000313" key="10">
    <source>
        <dbReference type="Proteomes" id="UP001607151"/>
    </source>
</evidence>
<keyword evidence="4" id="KW-0812">Transmembrane</keyword>
<comment type="subcellular location">
    <subcellularLocation>
        <location evidence="1">Cell outer membrane</location>
        <topology evidence="1">Multi-pass membrane protein</topology>
    </subcellularLocation>
</comment>
<gene>
    <name evidence="9" type="ORF">ACGRQ9_05930</name>
</gene>
<dbReference type="SUPFAM" id="SSF56935">
    <property type="entry name" value="Porins"/>
    <property type="match status" value="1"/>
</dbReference>
<keyword evidence="10" id="KW-1185">Reference proteome</keyword>
<dbReference type="RefSeq" id="WP_394607449.1">
    <property type="nucleotide sequence ID" value="NZ_JBIHSJ010000001.1"/>
</dbReference>
<dbReference type="PANTHER" id="PTHR35093:SF3">
    <property type="entry name" value="LONG-CHAIN FATTY ACID TRANSPORT PROTEIN"/>
    <property type="match status" value="1"/>
</dbReference>
<dbReference type="InterPro" id="IPR005017">
    <property type="entry name" value="OMPP1/FadL/TodX"/>
</dbReference>
<evidence type="ECO:0000313" key="9">
    <source>
        <dbReference type="EMBL" id="MFH0265037.1"/>
    </source>
</evidence>
<evidence type="ECO:0000256" key="2">
    <source>
        <dbReference type="ARBA" id="ARBA00008163"/>
    </source>
</evidence>
<protein>
    <submittedName>
        <fullName evidence="9">Outer membrane protein transport protein</fullName>
    </submittedName>
</protein>
<keyword evidence="3" id="KW-1134">Transmembrane beta strand</keyword>